<keyword evidence="3" id="KW-1185">Reference proteome</keyword>
<dbReference type="KEGG" id="llu:AKJ09_05844"/>
<protein>
    <submittedName>
        <fullName evidence="2">Uncharacterized protein</fullName>
    </submittedName>
</protein>
<evidence type="ECO:0000256" key="1">
    <source>
        <dbReference type="SAM" id="MobiDB-lite"/>
    </source>
</evidence>
<name>A0A0K1Q071_9BACT</name>
<reference evidence="2 3" key="1">
    <citation type="submission" date="2015-08" db="EMBL/GenBank/DDBJ databases">
        <authorList>
            <person name="Babu N.S."/>
            <person name="Beckwith C.J."/>
            <person name="Beseler K.G."/>
            <person name="Brison A."/>
            <person name="Carone J.V."/>
            <person name="Caskin T.P."/>
            <person name="Diamond M."/>
            <person name="Durham M.E."/>
            <person name="Foxe J.M."/>
            <person name="Go M."/>
            <person name="Henderson B.A."/>
            <person name="Jones I.B."/>
            <person name="McGettigan J.A."/>
            <person name="Micheletti S.J."/>
            <person name="Nasrallah M.E."/>
            <person name="Ortiz D."/>
            <person name="Piller C.R."/>
            <person name="Privatt S.R."/>
            <person name="Schneider S.L."/>
            <person name="Sharp S."/>
            <person name="Smith T.C."/>
            <person name="Stanton J.D."/>
            <person name="Ullery H.E."/>
            <person name="Wilson R.J."/>
            <person name="Serrano M.G."/>
            <person name="Buck G."/>
            <person name="Lee V."/>
            <person name="Wang Y."/>
            <person name="Carvalho R."/>
            <person name="Voegtly L."/>
            <person name="Shi R."/>
            <person name="Duckworth R."/>
            <person name="Johnson A."/>
            <person name="Loviza R."/>
            <person name="Walstead R."/>
            <person name="Shah Z."/>
            <person name="Kiflezghi M."/>
            <person name="Wade K."/>
            <person name="Ball S.L."/>
            <person name="Bradley K.W."/>
            <person name="Asai D.J."/>
            <person name="Bowman C.A."/>
            <person name="Russell D.A."/>
            <person name="Pope W.H."/>
            <person name="Jacobs-Sera D."/>
            <person name="Hendrix R.W."/>
            <person name="Hatfull G.F."/>
        </authorList>
    </citation>
    <scope>NUCLEOTIDE SEQUENCE [LARGE SCALE GENOMIC DNA]</scope>
    <source>
        <strain evidence="2 3">DSM 27648</strain>
    </source>
</reference>
<feature type="region of interest" description="Disordered" evidence="1">
    <location>
        <begin position="15"/>
        <end position="80"/>
    </location>
</feature>
<dbReference type="STRING" id="1391654.AKJ09_05844"/>
<proteinExistence type="predicted"/>
<dbReference type="EMBL" id="CP012333">
    <property type="protein sequence ID" value="AKU99180.1"/>
    <property type="molecule type" value="Genomic_DNA"/>
</dbReference>
<dbReference type="Proteomes" id="UP000064967">
    <property type="component" value="Chromosome"/>
</dbReference>
<organism evidence="2 3">
    <name type="scientific">Labilithrix luteola</name>
    <dbReference type="NCBI Taxonomy" id="1391654"/>
    <lineage>
        <taxon>Bacteria</taxon>
        <taxon>Pseudomonadati</taxon>
        <taxon>Myxococcota</taxon>
        <taxon>Polyangia</taxon>
        <taxon>Polyangiales</taxon>
        <taxon>Labilitrichaceae</taxon>
        <taxon>Labilithrix</taxon>
    </lineage>
</organism>
<evidence type="ECO:0000313" key="2">
    <source>
        <dbReference type="EMBL" id="AKU99180.1"/>
    </source>
</evidence>
<sequence length="80" mass="7464">MYALGVGTLSIAAASSACSSSDSTSDKKGQSALVDGGEGGGEEGDPGRMSPVYGAPAEDAAAPLLDASGDGPDGGADSGD</sequence>
<gene>
    <name evidence="2" type="ORF">AKJ09_05844</name>
</gene>
<feature type="compositionally biased region" description="Gly residues" evidence="1">
    <location>
        <begin position="71"/>
        <end position="80"/>
    </location>
</feature>
<evidence type="ECO:0000313" key="3">
    <source>
        <dbReference type="Proteomes" id="UP000064967"/>
    </source>
</evidence>
<accession>A0A0K1Q071</accession>
<feature type="compositionally biased region" description="Low complexity" evidence="1">
    <location>
        <begin position="55"/>
        <end position="70"/>
    </location>
</feature>
<dbReference type="AlphaFoldDB" id="A0A0K1Q071"/>